<gene>
    <name evidence="1" type="ORF">GEV33_003594</name>
</gene>
<organism evidence="1 2">
    <name type="scientific">Tenebrio molitor</name>
    <name type="common">Yellow mealworm beetle</name>
    <dbReference type="NCBI Taxonomy" id="7067"/>
    <lineage>
        <taxon>Eukaryota</taxon>
        <taxon>Metazoa</taxon>
        <taxon>Ecdysozoa</taxon>
        <taxon>Arthropoda</taxon>
        <taxon>Hexapoda</taxon>
        <taxon>Insecta</taxon>
        <taxon>Pterygota</taxon>
        <taxon>Neoptera</taxon>
        <taxon>Endopterygota</taxon>
        <taxon>Coleoptera</taxon>
        <taxon>Polyphaga</taxon>
        <taxon>Cucujiformia</taxon>
        <taxon>Tenebrionidae</taxon>
        <taxon>Tenebrio</taxon>
    </lineage>
</organism>
<accession>A0A8J6HPL5</accession>
<dbReference type="PANTHER" id="PTHR45749">
    <property type="match status" value="1"/>
</dbReference>
<evidence type="ECO:0000313" key="1">
    <source>
        <dbReference type="EMBL" id="KAH0819196.1"/>
    </source>
</evidence>
<proteinExistence type="predicted"/>
<evidence type="ECO:0000313" key="2">
    <source>
        <dbReference type="Proteomes" id="UP000719412"/>
    </source>
</evidence>
<name>A0A8J6HPL5_TENMO</name>
<protein>
    <recommendedName>
        <fullName evidence="3">Zinc finger MYM-type 1-like</fullName>
    </recommendedName>
</protein>
<comment type="caution">
    <text evidence="1">The sequence shown here is derived from an EMBL/GenBank/DDBJ whole genome shotgun (WGS) entry which is preliminary data.</text>
</comment>
<dbReference type="AlphaFoldDB" id="A0A8J6HPL5"/>
<dbReference type="PANTHER" id="PTHR45749:SF23">
    <property type="entry name" value="ZINC FINGER MYM-TYPE PROTEIN 1-LIKE"/>
    <property type="match status" value="1"/>
</dbReference>
<sequence length="271" mass="31155">MRGKYNGTQALILKKNNLSVFLPCCGHSLNLNLYVFFTATTERYTILVSKLSENNTKFYVPKKLSETRWSCRADATKAIVHGYEKIKVALADISQDQEQKDVVKMEAAKLLEKMGSIEIALYAGFWNDILERFNATNKILQDPKMIKKRQAQSTGLCEIFRRPAITQEEISSTMLYPCNRSSLAEKIRAYDTVRNRFGFFNHLEDLSISELHTAAEKLIKIYQDDLEVSLGNELVQFVAFKKDYNVNSEPKEMFFIESWLIIISALLLKSH</sequence>
<dbReference type="Proteomes" id="UP000719412">
    <property type="component" value="Unassembled WGS sequence"/>
</dbReference>
<reference evidence="1" key="2">
    <citation type="submission" date="2021-08" db="EMBL/GenBank/DDBJ databases">
        <authorList>
            <person name="Eriksson T."/>
        </authorList>
    </citation>
    <scope>NUCLEOTIDE SEQUENCE</scope>
    <source>
        <strain evidence="1">Stoneville</strain>
        <tissue evidence="1">Whole head</tissue>
    </source>
</reference>
<reference evidence="1" key="1">
    <citation type="journal article" date="2020" name="J Insects Food Feed">
        <title>The yellow mealworm (Tenebrio molitor) genome: a resource for the emerging insects as food and feed industry.</title>
        <authorList>
            <person name="Eriksson T."/>
            <person name="Andere A."/>
            <person name="Kelstrup H."/>
            <person name="Emery V."/>
            <person name="Picard C."/>
        </authorList>
    </citation>
    <scope>NUCLEOTIDE SEQUENCE</scope>
    <source>
        <strain evidence="1">Stoneville</strain>
        <tissue evidence="1">Whole head</tissue>
    </source>
</reference>
<evidence type="ECO:0008006" key="3">
    <source>
        <dbReference type="Google" id="ProtNLM"/>
    </source>
</evidence>
<keyword evidence="2" id="KW-1185">Reference proteome</keyword>
<dbReference type="EMBL" id="JABDTM020015278">
    <property type="protein sequence ID" value="KAH0819196.1"/>
    <property type="molecule type" value="Genomic_DNA"/>
</dbReference>